<protein>
    <submittedName>
        <fullName evidence="5">Protein kinase domain-containing protein</fullName>
    </submittedName>
</protein>
<dbReference type="InterPro" id="IPR001245">
    <property type="entry name" value="Ser-Thr/Tyr_kinase_cat_dom"/>
</dbReference>
<keyword evidence="1" id="KW-0547">Nucleotide-binding</keyword>
<evidence type="ECO:0000259" key="3">
    <source>
        <dbReference type="PROSITE" id="PS50011"/>
    </source>
</evidence>
<keyword evidence="2" id="KW-0067">ATP-binding</keyword>
<proteinExistence type="predicted"/>
<dbReference type="GO" id="GO:0097527">
    <property type="term" value="P:necroptotic signaling pathway"/>
    <property type="evidence" value="ECO:0007669"/>
    <property type="project" value="TreeGrafter"/>
</dbReference>
<dbReference type="STRING" id="1561998.A0A1I7TCI3"/>
<dbReference type="Gene3D" id="1.10.510.10">
    <property type="entry name" value="Transferase(Phosphotransferase) domain 1"/>
    <property type="match status" value="1"/>
</dbReference>
<evidence type="ECO:0000256" key="2">
    <source>
        <dbReference type="ARBA" id="ARBA00022840"/>
    </source>
</evidence>
<dbReference type="AlphaFoldDB" id="A0A1I7TCI3"/>
<sequence>MLPLSSVDLTDISQDELELKWDSLESFQLGGGGFANVYHVFYRGFDAVLRRPINVAYPMHYTEEVREKVRREARIVAALNNCENVVRLYGICDSFPFCGMIMEYCAGPNLSELVYKLCESRVDLEMIRIFKWCRELAITLCELNRTHFHGDVKAENVLVKERPCCCREGDYEDVLVRNTTYKLCKKCKGVHLEHLSLKLCDFGMSNEHPSKRVCFEGTKDFSAPETYDGTYTEKSEVYSFGHLMLVLIIGKPTEECVDGQKRFLELYNNKKYDLSECTSNSICETITWCLDKTPEKRPTFKQLLEKINSRFNHYKSIRGDTDRRSAANIEREEFLEHYKIPRKITMADRTGTTSTFLSISTDLSNSESDIPSKIFYGGPIDNAVFVDNEGGSPLSSPSTSSKYDGDGMELSRNFVENHMYTGDEEKMIMLMPARRKQSVFRRNSVLRFLVQAKNRISEKIIKFVRQ</sequence>
<dbReference type="SUPFAM" id="SSF56112">
    <property type="entry name" value="Protein kinase-like (PK-like)"/>
    <property type="match status" value="1"/>
</dbReference>
<organism evidence="4 5">
    <name type="scientific">Caenorhabditis tropicalis</name>
    <dbReference type="NCBI Taxonomy" id="1561998"/>
    <lineage>
        <taxon>Eukaryota</taxon>
        <taxon>Metazoa</taxon>
        <taxon>Ecdysozoa</taxon>
        <taxon>Nematoda</taxon>
        <taxon>Chromadorea</taxon>
        <taxon>Rhabditida</taxon>
        <taxon>Rhabditina</taxon>
        <taxon>Rhabditomorpha</taxon>
        <taxon>Rhabditoidea</taxon>
        <taxon>Rhabditidae</taxon>
        <taxon>Peloderinae</taxon>
        <taxon>Caenorhabditis</taxon>
    </lineage>
</organism>
<dbReference type="Gene3D" id="3.30.200.20">
    <property type="entry name" value="Phosphorylase Kinase, domain 1"/>
    <property type="match status" value="1"/>
</dbReference>
<dbReference type="Proteomes" id="UP000095282">
    <property type="component" value="Unplaced"/>
</dbReference>
<dbReference type="GO" id="GO:0005524">
    <property type="term" value="F:ATP binding"/>
    <property type="evidence" value="ECO:0007669"/>
    <property type="project" value="UniProtKB-KW"/>
</dbReference>
<dbReference type="PANTHER" id="PTHR44329:SF298">
    <property type="entry name" value="MIXED LINEAGE KINASE DOMAIN-LIKE PROTEIN"/>
    <property type="match status" value="1"/>
</dbReference>
<accession>A0A1I7TCI3</accession>
<dbReference type="Pfam" id="PF07714">
    <property type="entry name" value="PK_Tyr_Ser-Thr"/>
    <property type="match status" value="1"/>
</dbReference>
<dbReference type="PROSITE" id="PS50011">
    <property type="entry name" value="PROTEIN_KINASE_DOM"/>
    <property type="match status" value="1"/>
</dbReference>
<dbReference type="CDD" id="cd00180">
    <property type="entry name" value="PKc"/>
    <property type="match status" value="1"/>
</dbReference>
<dbReference type="InterPro" id="IPR000719">
    <property type="entry name" value="Prot_kinase_dom"/>
</dbReference>
<evidence type="ECO:0000313" key="5">
    <source>
        <dbReference type="WBParaSite" id="Csp11.Scaffold581.g4568.t1"/>
    </source>
</evidence>
<reference evidence="5" key="1">
    <citation type="submission" date="2016-11" db="UniProtKB">
        <authorList>
            <consortium name="WormBaseParasite"/>
        </authorList>
    </citation>
    <scope>IDENTIFICATION</scope>
</reference>
<evidence type="ECO:0000313" key="4">
    <source>
        <dbReference type="Proteomes" id="UP000095282"/>
    </source>
</evidence>
<feature type="domain" description="Protein kinase" evidence="3">
    <location>
        <begin position="23"/>
        <end position="311"/>
    </location>
</feature>
<dbReference type="GO" id="GO:0004672">
    <property type="term" value="F:protein kinase activity"/>
    <property type="evidence" value="ECO:0007669"/>
    <property type="project" value="InterPro"/>
</dbReference>
<dbReference type="eggNOG" id="KOG0192">
    <property type="taxonomic scope" value="Eukaryota"/>
</dbReference>
<name>A0A1I7TCI3_9PELO</name>
<keyword evidence="4" id="KW-1185">Reference proteome</keyword>
<dbReference type="InterPro" id="IPR011009">
    <property type="entry name" value="Kinase-like_dom_sf"/>
</dbReference>
<dbReference type="WBParaSite" id="Csp11.Scaffold581.g4568.t1">
    <property type="protein sequence ID" value="Csp11.Scaffold581.g4568.t1"/>
    <property type="gene ID" value="Csp11.Scaffold581.g4568"/>
</dbReference>
<dbReference type="InterPro" id="IPR051681">
    <property type="entry name" value="Ser/Thr_Kinases-Pseudokinases"/>
</dbReference>
<dbReference type="PANTHER" id="PTHR44329">
    <property type="entry name" value="SERINE/THREONINE-PROTEIN KINASE TNNI3K-RELATED"/>
    <property type="match status" value="1"/>
</dbReference>
<dbReference type="SMART" id="SM00220">
    <property type="entry name" value="S_TKc"/>
    <property type="match status" value="1"/>
</dbReference>
<evidence type="ECO:0000256" key="1">
    <source>
        <dbReference type="ARBA" id="ARBA00022741"/>
    </source>
</evidence>